<gene>
    <name evidence="8" type="primary">radC</name>
    <name evidence="8" type="ORF">FUAX_31810</name>
</gene>
<dbReference type="PANTHER" id="PTHR30471">
    <property type="entry name" value="DNA REPAIR PROTEIN RADC"/>
    <property type="match status" value="1"/>
</dbReference>
<keyword evidence="9" id="KW-1185">Reference proteome</keyword>
<dbReference type="EMBL" id="AP025314">
    <property type="protein sequence ID" value="BDD10749.1"/>
    <property type="molecule type" value="Genomic_DNA"/>
</dbReference>
<evidence type="ECO:0000313" key="8">
    <source>
        <dbReference type="EMBL" id="BDD10749.1"/>
    </source>
</evidence>
<feature type="domain" description="MPN" evidence="7">
    <location>
        <begin position="110"/>
        <end position="232"/>
    </location>
</feature>
<dbReference type="GO" id="GO:0046872">
    <property type="term" value="F:metal ion binding"/>
    <property type="evidence" value="ECO:0007669"/>
    <property type="project" value="UniProtKB-KW"/>
</dbReference>
<keyword evidence="5" id="KW-0482">Metalloprotease</keyword>
<dbReference type="KEGG" id="fax:FUAX_31810"/>
<evidence type="ECO:0000256" key="3">
    <source>
        <dbReference type="ARBA" id="ARBA00022801"/>
    </source>
</evidence>
<dbReference type="InterPro" id="IPR020891">
    <property type="entry name" value="UPF0758_CS"/>
</dbReference>
<dbReference type="InterPro" id="IPR001405">
    <property type="entry name" value="UPF0758"/>
</dbReference>
<name>A0AAU9CW77_9BACT</name>
<dbReference type="NCBIfam" id="NF000642">
    <property type="entry name" value="PRK00024.1"/>
    <property type="match status" value="1"/>
</dbReference>
<dbReference type="Pfam" id="PF04002">
    <property type="entry name" value="RadC"/>
    <property type="match status" value="1"/>
</dbReference>
<protein>
    <submittedName>
        <fullName evidence="8">DNA repair protein RadC</fullName>
    </submittedName>
</protein>
<dbReference type="Proteomes" id="UP001348817">
    <property type="component" value="Chromosome"/>
</dbReference>
<comment type="similarity">
    <text evidence="6">Belongs to the UPF0758 family.</text>
</comment>
<dbReference type="InterPro" id="IPR025657">
    <property type="entry name" value="RadC_JAB"/>
</dbReference>
<keyword evidence="3" id="KW-0378">Hydrolase</keyword>
<dbReference type="SUPFAM" id="SSF47781">
    <property type="entry name" value="RuvA domain 2-like"/>
    <property type="match status" value="1"/>
</dbReference>
<dbReference type="Gene3D" id="3.40.140.10">
    <property type="entry name" value="Cytidine Deaminase, domain 2"/>
    <property type="match status" value="1"/>
</dbReference>
<dbReference type="InterPro" id="IPR010994">
    <property type="entry name" value="RuvA_2-like"/>
</dbReference>
<dbReference type="NCBIfam" id="TIGR00608">
    <property type="entry name" value="radc"/>
    <property type="match status" value="1"/>
</dbReference>
<evidence type="ECO:0000256" key="5">
    <source>
        <dbReference type="ARBA" id="ARBA00023049"/>
    </source>
</evidence>
<evidence type="ECO:0000256" key="2">
    <source>
        <dbReference type="ARBA" id="ARBA00022723"/>
    </source>
</evidence>
<dbReference type="RefSeq" id="WP_338392285.1">
    <property type="nucleotide sequence ID" value="NZ_AP025314.1"/>
</dbReference>
<dbReference type="InterPro" id="IPR046778">
    <property type="entry name" value="UPF0758_N"/>
</dbReference>
<evidence type="ECO:0000256" key="4">
    <source>
        <dbReference type="ARBA" id="ARBA00022833"/>
    </source>
</evidence>
<proteinExistence type="inferred from homology"/>
<reference evidence="8 9" key="1">
    <citation type="submission" date="2021-12" db="EMBL/GenBank/DDBJ databases">
        <title>Genome sequencing of bacteria with rrn-lacking chromosome and rrn-plasmid.</title>
        <authorList>
            <person name="Anda M."/>
            <person name="Iwasaki W."/>
        </authorList>
    </citation>
    <scope>NUCLEOTIDE SEQUENCE [LARGE SCALE GENOMIC DNA]</scope>
    <source>
        <strain evidence="8 9">DSM 100852</strain>
    </source>
</reference>
<keyword evidence="1" id="KW-0645">Protease</keyword>
<dbReference type="GO" id="GO:0006508">
    <property type="term" value="P:proteolysis"/>
    <property type="evidence" value="ECO:0007669"/>
    <property type="project" value="UniProtKB-KW"/>
</dbReference>
<accession>A0AAU9CW77</accession>
<dbReference type="GO" id="GO:0008237">
    <property type="term" value="F:metallopeptidase activity"/>
    <property type="evidence" value="ECO:0007669"/>
    <property type="project" value="UniProtKB-KW"/>
</dbReference>
<dbReference type="Pfam" id="PF20582">
    <property type="entry name" value="UPF0758_N"/>
    <property type="match status" value="1"/>
</dbReference>
<sequence>MEQYEAPTGIKQWAEEDRPREKLAMKGRAALTNAELLAILIGSGTKSQSAVDLAKHLLNTASNNLSELARQSVDDMCSVKGIGPAKAISITAALELGRRRKEADPVRRLKIACSQDAFECLRPDLMDLAHEEFWVLLLNRANGVLRKRKVSEGGISGTVADPKRIFKMALNIQASAVILAHNHPSGQLKASDADIRLTKKVKQAGEFLEIPVLDHIIYTDNGYLSFADKGLL</sequence>
<dbReference type="PROSITE" id="PS01302">
    <property type="entry name" value="UPF0758"/>
    <property type="match status" value="1"/>
</dbReference>
<dbReference type="InterPro" id="IPR037518">
    <property type="entry name" value="MPN"/>
</dbReference>
<evidence type="ECO:0000313" key="9">
    <source>
        <dbReference type="Proteomes" id="UP001348817"/>
    </source>
</evidence>
<keyword evidence="2" id="KW-0479">Metal-binding</keyword>
<dbReference type="AlphaFoldDB" id="A0AAU9CW77"/>
<dbReference type="CDD" id="cd08071">
    <property type="entry name" value="MPN_DUF2466"/>
    <property type="match status" value="1"/>
</dbReference>
<evidence type="ECO:0000256" key="6">
    <source>
        <dbReference type="RuleBase" id="RU003797"/>
    </source>
</evidence>
<dbReference type="PROSITE" id="PS50249">
    <property type="entry name" value="MPN"/>
    <property type="match status" value="1"/>
</dbReference>
<keyword evidence="4" id="KW-0862">Zinc</keyword>
<evidence type="ECO:0000259" key="7">
    <source>
        <dbReference type="PROSITE" id="PS50249"/>
    </source>
</evidence>
<evidence type="ECO:0000256" key="1">
    <source>
        <dbReference type="ARBA" id="ARBA00022670"/>
    </source>
</evidence>
<organism evidence="8 9">
    <name type="scientific">Fulvitalea axinellae</name>
    <dbReference type="NCBI Taxonomy" id="1182444"/>
    <lineage>
        <taxon>Bacteria</taxon>
        <taxon>Pseudomonadati</taxon>
        <taxon>Bacteroidota</taxon>
        <taxon>Cytophagia</taxon>
        <taxon>Cytophagales</taxon>
        <taxon>Persicobacteraceae</taxon>
        <taxon>Fulvitalea</taxon>
    </lineage>
</organism>
<dbReference type="PANTHER" id="PTHR30471:SF3">
    <property type="entry name" value="UPF0758 PROTEIN YEES-RELATED"/>
    <property type="match status" value="1"/>
</dbReference>